<protein>
    <submittedName>
        <fullName evidence="2">Uncharacterized protein</fullName>
    </submittedName>
</protein>
<feature type="compositionally biased region" description="Low complexity" evidence="1">
    <location>
        <begin position="12"/>
        <end position="21"/>
    </location>
</feature>
<evidence type="ECO:0000313" key="2">
    <source>
        <dbReference type="EMBL" id="KAF0917696.1"/>
    </source>
</evidence>
<reference evidence="2 3" key="1">
    <citation type="submission" date="2019-11" db="EMBL/GenBank/DDBJ databases">
        <title>Whole genome sequence of Oryza granulata.</title>
        <authorList>
            <person name="Li W."/>
        </authorList>
    </citation>
    <scope>NUCLEOTIDE SEQUENCE [LARGE SCALE GENOMIC DNA]</scope>
    <source>
        <strain evidence="3">cv. Menghai</strain>
        <tissue evidence="2">Leaf</tissue>
    </source>
</reference>
<dbReference type="Proteomes" id="UP000479710">
    <property type="component" value="Unassembled WGS sequence"/>
</dbReference>
<gene>
    <name evidence="2" type="ORF">E2562_021199</name>
</gene>
<sequence length="120" mass="12457">MTLRVMTTTAAWARGAAASDTEQAAGEDGEERSADSGPAKTALCTQAARPSDSVEVPRATTVAFFKRDWFHLLERSQEARPGILVDCAASSPTSAATISISATLSPCAKGILECQPSTAV</sequence>
<proteinExistence type="predicted"/>
<evidence type="ECO:0000256" key="1">
    <source>
        <dbReference type="SAM" id="MobiDB-lite"/>
    </source>
</evidence>
<accession>A0A6G1DZC3</accession>
<dbReference type="EMBL" id="SPHZ02000005">
    <property type="protein sequence ID" value="KAF0917696.1"/>
    <property type="molecule type" value="Genomic_DNA"/>
</dbReference>
<feature type="region of interest" description="Disordered" evidence="1">
    <location>
        <begin position="12"/>
        <end position="40"/>
    </location>
</feature>
<keyword evidence="3" id="KW-1185">Reference proteome</keyword>
<dbReference type="AlphaFoldDB" id="A0A6G1DZC3"/>
<comment type="caution">
    <text evidence="2">The sequence shown here is derived from an EMBL/GenBank/DDBJ whole genome shotgun (WGS) entry which is preliminary data.</text>
</comment>
<evidence type="ECO:0000313" key="3">
    <source>
        <dbReference type="Proteomes" id="UP000479710"/>
    </source>
</evidence>
<name>A0A6G1DZC3_9ORYZ</name>
<organism evidence="2 3">
    <name type="scientific">Oryza meyeriana var. granulata</name>
    <dbReference type="NCBI Taxonomy" id="110450"/>
    <lineage>
        <taxon>Eukaryota</taxon>
        <taxon>Viridiplantae</taxon>
        <taxon>Streptophyta</taxon>
        <taxon>Embryophyta</taxon>
        <taxon>Tracheophyta</taxon>
        <taxon>Spermatophyta</taxon>
        <taxon>Magnoliopsida</taxon>
        <taxon>Liliopsida</taxon>
        <taxon>Poales</taxon>
        <taxon>Poaceae</taxon>
        <taxon>BOP clade</taxon>
        <taxon>Oryzoideae</taxon>
        <taxon>Oryzeae</taxon>
        <taxon>Oryzinae</taxon>
        <taxon>Oryza</taxon>
        <taxon>Oryza meyeriana</taxon>
    </lineage>
</organism>